<dbReference type="Proteomes" id="UP000886523">
    <property type="component" value="Unassembled WGS sequence"/>
</dbReference>
<gene>
    <name evidence="6" type="ORF">BS47DRAFT_1358459</name>
</gene>
<evidence type="ECO:0000256" key="4">
    <source>
        <dbReference type="PROSITE-ProRule" id="PRU01343"/>
    </source>
</evidence>
<organism evidence="6 7">
    <name type="scientific">Hydnum rufescens UP504</name>
    <dbReference type="NCBI Taxonomy" id="1448309"/>
    <lineage>
        <taxon>Eukaryota</taxon>
        <taxon>Fungi</taxon>
        <taxon>Dikarya</taxon>
        <taxon>Basidiomycota</taxon>
        <taxon>Agaricomycotina</taxon>
        <taxon>Agaricomycetes</taxon>
        <taxon>Cantharellales</taxon>
        <taxon>Hydnaceae</taxon>
        <taxon>Hydnum</taxon>
    </lineage>
</organism>
<keyword evidence="1" id="KW-0479">Metal-binding</keyword>
<evidence type="ECO:0000256" key="3">
    <source>
        <dbReference type="ARBA" id="ARBA00022833"/>
    </source>
</evidence>
<dbReference type="AlphaFoldDB" id="A0A9P6B8T6"/>
<comment type="caution">
    <text evidence="6">The sequence shown here is derived from an EMBL/GenBank/DDBJ whole genome shotgun (WGS) entry which is preliminary data.</text>
</comment>
<keyword evidence="3" id="KW-0862">Zinc</keyword>
<name>A0A9P6B8T6_9AGAM</name>
<proteinExistence type="predicted"/>
<evidence type="ECO:0000313" key="6">
    <source>
        <dbReference type="EMBL" id="KAF9519060.1"/>
    </source>
</evidence>
<evidence type="ECO:0000313" key="7">
    <source>
        <dbReference type="Proteomes" id="UP000886523"/>
    </source>
</evidence>
<dbReference type="InterPro" id="IPR010666">
    <property type="entry name" value="Znf_GRF"/>
</dbReference>
<evidence type="ECO:0000256" key="1">
    <source>
        <dbReference type="ARBA" id="ARBA00022723"/>
    </source>
</evidence>
<feature type="domain" description="GRF-type" evidence="5">
    <location>
        <begin position="96"/>
        <end position="135"/>
    </location>
</feature>
<dbReference type="GO" id="GO:0008270">
    <property type="term" value="F:zinc ion binding"/>
    <property type="evidence" value="ECO:0007669"/>
    <property type="project" value="UniProtKB-KW"/>
</dbReference>
<evidence type="ECO:0000256" key="2">
    <source>
        <dbReference type="ARBA" id="ARBA00022771"/>
    </source>
</evidence>
<sequence length="254" mass="29235">MPWVPSRKPRGLGVVAPEKLQGSWSGDTQSWPGDTRVRPWDTWIRSWDPGIRLWDPQKGLVWMQIPCPNSHLHLQLIMGRWVIKRNVEFRNNKLLCKCSVFTRICMVGEGPNRDKRFYTCSSGSKCGFLFWAEQPPDAEDDKAEPNDDGAEGNRTFATFRMLQMLRTLRTFTLQFPLKADSLANEKHMIVLQIFIAIQAHGEIILKLEHIRAKLAAIRLEMAMFQNKVSSLHMDMSEMWADIGVGVFCRCSEEN</sequence>
<dbReference type="EMBL" id="MU128920">
    <property type="protein sequence ID" value="KAF9519060.1"/>
    <property type="molecule type" value="Genomic_DNA"/>
</dbReference>
<evidence type="ECO:0000259" key="5">
    <source>
        <dbReference type="PROSITE" id="PS51999"/>
    </source>
</evidence>
<accession>A0A9P6B8T6</accession>
<protein>
    <recommendedName>
        <fullName evidence="5">GRF-type domain-containing protein</fullName>
    </recommendedName>
</protein>
<dbReference type="PROSITE" id="PS51999">
    <property type="entry name" value="ZF_GRF"/>
    <property type="match status" value="1"/>
</dbReference>
<keyword evidence="7" id="KW-1185">Reference proteome</keyword>
<dbReference type="Pfam" id="PF06839">
    <property type="entry name" value="Zn_ribbon_GRF"/>
    <property type="match status" value="1"/>
</dbReference>
<reference evidence="6" key="1">
    <citation type="journal article" date="2020" name="Nat. Commun.">
        <title>Large-scale genome sequencing of mycorrhizal fungi provides insights into the early evolution of symbiotic traits.</title>
        <authorList>
            <person name="Miyauchi S."/>
            <person name="Kiss E."/>
            <person name="Kuo A."/>
            <person name="Drula E."/>
            <person name="Kohler A."/>
            <person name="Sanchez-Garcia M."/>
            <person name="Morin E."/>
            <person name="Andreopoulos B."/>
            <person name="Barry K.W."/>
            <person name="Bonito G."/>
            <person name="Buee M."/>
            <person name="Carver A."/>
            <person name="Chen C."/>
            <person name="Cichocki N."/>
            <person name="Clum A."/>
            <person name="Culley D."/>
            <person name="Crous P.W."/>
            <person name="Fauchery L."/>
            <person name="Girlanda M."/>
            <person name="Hayes R.D."/>
            <person name="Keri Z."/>
            <person name="LaButti K."/>
            <person name="Lipzen A."/>
            <person name="Lombard V."/>
            <person name="Magnuson J."/>
            <person name="Maillard F."/>
            <person name="Murat C."/>
            <person name="Nolan M."/>
            <person name="Ohm R.A."/>
            <person name="Pangilinan J."/>
            <person name="Pereira M.F."/>
            <person name="Perotto S."/>
            <person name="Peter M."/>
            <person name="Pfister S."/>
            <person name="Riley R."/>
            <person name="Sitrit Y."/>
            <person name="Stielow J.B."/>
            <person name="Szollosi G."/>
            <person name="Zifcakova L."/>
            <person name="Stursova M."/>
            <person name="Spatafora J.W."/>
            <person name="Tedersoo L."/>
            <person name="Vaario L.M."/>
            <person name="Yamada A."/>
            <person name="Yan M."/>
            <person name="Wang P."/>
            <person name="Xu J."/>
            <person name="Bruns T."/>
            <person name="Baldrian P."/>
            <person name="Vilgalys R."/>
            <person name="Dunand C."/>
            <person name="Henrissat B."/>
            <person name="Grigoriev I.V."/>
            <person name="Hibbett D."/>
            <person name="Nagy L.G."/>
            <person name="Martin F.M."/>
        </authorList>
    </citation>
    <scope>NUCLEOTIDE SEQUENCE</scope>
    <source>
        <strain evidence="6">UP504</strain>
    </source>
</reference>
<keyword evidence="2 4" id="KW-0863">Zinc-finger</keyword>